<feature type="compositionally biased region" description="Acidic residues" evidence="1">
    <location>
        <begin position="50"/>
        <end position="59"/>
    </location>
</feature>
<evidence type="ECO:0000313" key="2">
    <source>
        <dbReference type="EMBL" id="CEK64469.1"/>
    </source>
</evidence>
<proteinExistence type="predicted"/>
<feature type="region of interest" description="Disordered" evidence="1">
    <location>
        <begin position="40"/>
        <end position="59"/>
    </location>
</feature>
<protein>
    <submittedName>
        <fullName evidence="2">Uncharacterized protein</fullName>
    </submittedName>
</protein>
<feature type="non-terminal residue" evidence="2">
    <location>
        <position position="59"/>
    </location>
</feature>
<reference evidence="2" key="1">
    <citation type="submission" date="2014-12" db="EMBL/GenBank/DDBJ databases">
        <title>Insight into the proteome of Arion vulgaris.</title>
        <authorList>
            <person name="Aradska J."/>
            <person name="Bulat T."/>
            <person name="Smidak R."/>
            <person name="Sarate P."/>
            <person name="Gangsoo J."/>
            <person name="Sialana F."/>
            <person name="Bilban M."/>
            <person name="Lubec G."/>
        </authorList>
    </citation>
    <scope>NUCLEOTIDE SEQUENCE</scope>
    <source>
        <tissue evidence="2">Skin</tissue>
    </source>
</reference>
<evidence type="ECO:0000256" key="1">
    <source>
        <dbReference type="SAM" id="MobiDB-lite"/>
    </source>
</evidence>
<accession>A0A0B6Z7C0</accession>
<dbReference type="EMBL" id="HACG01017604">
    <property type="protein sequence ID" value="CEK64469.1"/>
    <property type="molecule type" value="Transcribed_RNA"/>
</dbReference>
<name>A0A0B6Z7C0_9EUPU</name>
<organism evidence="2">
    <name type="scientific">Arion vulgaris</name>
    <dbReference type="NCBI Taxonomy" id="1028688"/>
    <lineage>
        <taxon>Eukaryota</taxon>
        <taxon>Metazoa</taxon>
        <taxon>Spiralia</taxon>
        <taxon>Lophotrochozoa</taxon>
        <taxon>Mollusca</taxon>
        <taxon>Gastropoda</taxon>
        <taxon>Heterobranchia</taxon>
        <taxon>Euthyneura</taxon>
        <taxon>Panpulmonata</taxon>
        <taxon>Eupulmonata</taxon>
        <taxon>Stylommatophora</taxon>
        <taxon>Helicina</taxon>
        <taxon>Arionoidea</taxon>
        <taxon>Arionidae</taxon>
        <taxon>Arion</taxon>
    </lineage>
</organism>
<dbReference type="AlphaFoldDB" id="A0A0B6Z7C0"/>
<gene>
    <name evidence="2" type="primary">ORF51863</name>
</gene>
<sequence length="59" mass="7028">MICVNETLYVITHFQLLQAFVRTDTTCNRKFIFEENSRVGTERNKSLQEDNTEDSQEQR</sequence>